<dbReference type="Proteomes" id="UP000298030">
    <property type="component" value="Unassembled WGS sequence"/>
</dbReference>
<dbReference type="SUPFAM" id="SSF48371">
    <property type="entry name" value="ARM repeat"/>
    <property type="match status" value="1"/>
</dbReference>
<gene>
    <name evidence="2" type="ORF">FA13DRAFT_1817933</name>
</gene>
<evidence type="ECO:0008006" key="4">
    <source>
        <dbReference type="Google" id="ProtNLM"/>
    </source>
</evidence>
<dbReference type="InterPro" id="IPR011989">
    <property type="entry name" value="ARM-like"/>
</dbReference>
<dbReference type="EMBL" id="QPFP01000066">
    <property type="protein sequence ID" value="TEB24498.1"/>
    <property type="molecule type" value="Genomic_DNA"/>
</dbReference>
<dbReference type="InterPro" id="IPR016024">
    <property type="entry name" value="ARM-type_fold"/>
</dbReference>
<protein>
    <recommendedName>
        <fullName evidence="4">ARM repeat-containing protein</fullName>
    </recommendedName>
</protein>
<reference evidence="2 3" key="1">
    <citation type="journal article" date="2019" name="Nat. Ecol. Evol.">
        <title>Megaphylogeny resolves global patterns of mushroom evolution.</title>
        <authorList>
            <person name="Varga T."/>
            <person name="Krizsan K."/>
            <person name="Foldi C."/>
            <person name="Dima B."/>
            <person name="Sanchez-Garcia M."/>
            <person name="Sanchez-Ramirez S."/>
            <person name="Szollosi G.J."/>
            <person name="Szarkandi J.G."/>
            <person name="Papp V."/>
            <person name="Albert L."/>
            <person name="Andreopoulos W."/>
            <person name="Angelini C."/>
            <person name="Antonin V."/>
            <person name="Barry K.W."/>
            <person name="Bougher N.L."/>
            <person name="Buchanan P."/>
            <person name="Buyck B."/>
            <person name="Bense V."/>
            <person name="Catcheside P."/>
            <person name="Chovatia M."/>
            <person name="Cooper J."/>
            <person name="Damon W."/>
            <person name="Desjardin D."/>
            <person name="Finy P."/>
            <person name="Geml J."/>
            <person name="Haridas S."/>
            <person name="Hughes K."/>
            <person name="Justo A."/>
            <person name="Karasinski D."/>
            <person name="Kautmanova I."/>
            <person name="Kiss B."/>
            <person name="Kocsube S."/>
            <person name="Kotiranta H."/>
            <person name="LaButti K.M."/>
            <person name="Lechner B.E."/>
            <person name="Liimatainen K."/>
            <person name="Lipzen A."/>
            <person name="Lukacs Z."/>
            <person name="Mihaltcheva S."/>
            <person name="Morgado L.N."/>
            <person name="Niskanen T."/>
            <person name="Noordeloos M.E."/>
            <person name="Ohm R.A."/>
            <person name="Ortiz-Santana B."/>
            <person name="Ovrebo C."/>
            <person name="Racz N."/>
            <person name="Riley R."/>
            <person name="Savchenko A."/>
            <person name="Shiryaev A."/>
            <person name="Soop K."/>
            <person name="Spirin V."/>
            <person name="Szebenyi C."/>
            <person name="Tomsovsky M."/>
            <person name="Tulloss R.E."/>
            <person name="Uehling J."/>
            <person name="Grigoriev I.V."/>
            <person name="Vagvolgyi C."/>
            <person name="Papp T."/>
            <person name="Martin F.M."/>
            <person name="Miettinen O."/>
            <person name="Hibbett D.S."/>
            <person name="Nagy L.G."/>
        </authorList>
    </citation>
    <scope>NUCLEOTIDE SEQUENCE [LARGE SCALE GENOMIC DNA]</scope>
    <source>
        <strain evidence="2 3">FP101781</strain>
    </source>
</reference>
<feature type="compositionally biased region" description="Basic and acidic residues" evidence="1">
    <location>
        <begin position="1"/>
        <end position="11"/>
    </location>
</feature>
<name>A0A4Y7SS89_COPMI</name>
<feature type="region of interest" description="Disordered" evidence="1">
    <location>
        <begin position="506"/>
        <end position="535"/>
    </location>
</feature>
<evidence type="ECO:0000313" key="2">
    <source>
        <dbReference type="EMBL" id="TEB24498.1"/>
    </source>
</evidence>
<organism evidence="2 3">
    <name type="scientific">Coprinellus micaceus</name>
    <name type="common">Glistening ink-cap mushroom</name>
    <name type="synonym">Coprinus micaceus</name>
    <dbReference type="NCBI Taxonomy" id="71717"/>
    <lineage>
        <taxon>Eukaryota</taxon>
        <taxon>Fungi</taxon>
        <taxon>Dikarya</taxon>
        <taxon>Basidiomycota</taxon>
        <taxon>Agaricomycotina</taxon>
        <taxon>Agaricomycetes</taxon>
        <taxon>Agaricomycetidae</taxon>
        <taxon>Agaricales</taxon>
        <taxon>Agaricineae</taxon>
        <taxon>Psathyrellaceae</taxon>
        <taxon>Coprinellus</taxon>
    </lineage>
</organism>
<dbReference type="Gene3D" id="1.25.10.10">
    <property type="entry name" value="Leucine-rich Repeat Variant"/>
    <property type="match status" value="1"/>
</dbReference>
<keyword evidence="3" id="KW-1185">Reference proteome</keyword>
<comment type="caution">
    <text evidence="2">The sequence shown here is derived from an EMBL/GenBank/DDBJ whole genome shotgun (WGS) entry which is preliminary data.</text>
</comment>
<dbReference type="OrthoDB" id="2960366at2759"/>
<proteinExistence type="predicted"/>
<evidence type="ECO:0000313" key="3">
    <source>
        <dbReference type="Proteomes" id="UP000298030"/>
    </source>
</evidence>
<feature type="region of interest" description="Disordered" evidence="1">
    <location>
        <begin position="1066"/>
        <end position="1086"/>
    </location>
</feature>
<evidence type="ECO:0000256" key="1">
    <source>
        <dbReference type="SAM" id="MobiDB-lite"/>
    </source>
</evidence>
<feature type="compositionally biased region" description="Basic residues" evidence="1">
    <location>
        <begin position="1075"/>
        <end position="1086"/>
    </location>
</feature>
<accession>A0A4Y7SS89</accession>
<feature type="region of interest" description="Disordered" evidence="1">
    <location>
        <begin position="1"/>
        <end position="23"/>
    </location>
</feature>
<sequence length="1318" mass="143509">MSECEERRDSDVQASDSDSEEYDAYKCATPEEIPKFLEQLRADETDKFDEATEILGNTMQLKEEIATEHLNPKIPYIFDLTKNTPSPERRAAFIGLIWKLLAVGEQSRAAARPFVKDLVALLLAEGPAGNRFHLPQSLETILEDTDQGDELRPQVLELFKTTLFNLPVGTTDATTPHDPPNKLLYIIEALQSILMFGHDTICALAFKAGALDFALRACRVPNAECRKVAVSCIQQVHIHKDKIAEESMGLDSKELQELALNTLIERLDDEDLTIATSTLDFLEAADVPEEFLNSHPTFAEALVCYIARWETDTHFPAVFDAFVTQNEDDNVVINGFRRVWSEENAGVEPDIKLCIVRRLGDVYPSVRQAAVKGGLVAFVLRMLGPNEAPETTVSILNGVQATLEQDQGFGSHLFEGDILPKLVQLLTNTGACADSRALAASTLSSLVESYTADLSEPLRKDVVEALTTSGVFPQIARVIQDVSSAKVVGETLNLVCNILKDNGAVEEQEEEEVNNDNVSSEKANEDAETQEEVEKPTMISKLKDRIVDDTLVSSTIAALSLPDAASSASDLLAQIIYNYPRGLTLIAAAVHPVVPAASAGFFAALLPEGGRYTPTWEPFHQLEKAVVDAGGFTRLNEIMKGLVEEPGKGGGVVKEVRTAVQGVRALLWGEDVDNDLARENEYLPKLVAALLSDGDVESLIQVKGLMDRLTGVGRENPLEEWKEVVATDEVGKALLKALAAEKPEEQGYDDLDEAAMGREEYKKAVEKRQAEEVAASRRYEDTISSAAGLTRYLAPILPSFRTLIATGLLSAWLKDNQTTVECGLESFVSYENTDTSNPEYAPLVEAAQTTLASANPPSPYQILGATRSSLVLGVAFYLGGVLPWLIERVTSKAGEKNEECDATETLEVVDIFSSIVDRLKDSNNRLEEESTSTHDAHLLSLRTTFFGAPALLKALHTSIIQEGVVGDDWDRYPVINGGETLFKLASGYPACLPSLISLKPSIVPSLVRVYDDEYHDAEASTAPLLGLLIAGSEVVVGQDDSHHVSGLASLDVDLVKEMVKKHIEQLVEPKDGGKGKGKKGKKKKRYEPRLSLTQALQRFTGFLLGAVATSEITTKLQPGDKDEGKSGVAAALDIAVDSGALGLAFETLEREGSEEVMESEDGVLALCSVHSVLKLSKVPHLATNRLTDVFKPRLQGLSGRLASFLEKQQDNEEVEESTKVYASNFVFDISLDALLDDTDSESEGGISSGSLIEAVGSEPWVDALKNIRKVVGWMSRSNPAVLNPRLSKLTNHLRGLDDGKLEDGLKSEIREFPGGETR</sequence>